<dbReference type="InterPro" id="IPR011008">
    <property type="entry name" value="Dimeric_a/b-barrel"/>
</dbReference>
<evidence type="ECO:0008006" key="3">
    <source>
        <dbReference type="Google" id="ProtNLM"/>
    </source>
</evidence>
<gene>
    <name evidence="1" type="ORF">BPO_2165</name>
</gene>
<protein>
    <recommendedName>
        <fullName evidence="3">YCII-related domain-containing protein</fullName>
    </recommendedName>
</protein>
<keyword evidence="2" id="KW-1185">Reference proteome</keyword>
<dbReference type="AlphaFoldDB" id="A0AAU0F4Z6"/>
<reference evidence="1" key="1">
    <citation type="submission" date="2023-10" db="EMBL/GenBank/DDBJ databases">
        <title>Characterization and whole genome sequencing of a novel strain of Bergeyella porcorum QD2021 isolated from pig.</title>
        <authorList>
            <person name="Liu G."/>
            <person name="Chen C."/>
            <person name="Han X."/>
        </authorList>
    </citation>
    <scope>NUCLEOTIDE SEQUENCE</scope>
    <source>
        <strain evidence="1">QD2021</strain>
    </source>
</reference>
<evidence type="ECO:0000313" key="1">
    <source>
        <dbReference type="EMBL" id="WOC52812.1"/>
    </source>
</evidence>
<accession>A0AAU0F4Z6</accession>
<dbReference type="EMBL" id="CP136426">
    <property type="protein sequence ID" value="WOC52812.1"/>
    <property type="molecule type" value="Genomic_DNA"/>
</dbReference>
<dbReference type="Gene3D" id="3.30.70.1060">
    <property type="entry name" value="Dimeric alpha+beta barrel"/>
    <property type="match status" value="1"/>
</dbReference>
<organism evidence="1 2">
    <name type="scientific">Bergeyella porcorum</name>
    <dbReference type="NCBI Taxonomy" id="1735111"/>
    <lineage>
        <taxon>Bacteria</taxon>
        <taxon>Pseudomonadati</taxon>
        <taxon>Bacteroidota</taxon>
        <taxon>Flavobacteriia</taxon>
        <taxon>Flavobacteriales</taxon>
        <taxon>Weeksellaceae</taxon>
        <taxon>Bergeyella</taxon>
    </lineage>
</organism>
<dbReference type="Proteomes" id="UP001432059">
    <property type="component" value="Chromosome"/>
</dbReference>
<dbReference type="KEGG" id="bpor:BPO_2165"/>
<sequence length="152" mass="17424">MKYLYLITLAFANFFFGQETPNPNYNQALAEQLDAYAYGMKNYFLVILKTGSNKTSDKQLINSSFRGHLDNINRLAKEGKLIVAGPLSKNKNEYRGIFILDKIKHIDQAHEILNTDPAIKNKLLDYDIFTWYGSAALPEYLPASDKIWKNKP</sequence>
<dbReference type="SUPFAM" id="SSF54909">
    <property type="entry name" value="Dimeric alpha+beta barrel"/>
    <property type="match status" value="1"/>
</dbReference>
<proteinExistence type="predicted"/>
<dbReference type="RefSeq" id="WP_327984150.1">
    <property type="nucleotide sequence ID" value="NZ_CP136426.1"/>
</dbReference>
<name>A0AAU0F4Z6_9FLAO</name>
<evidence type="ECO:0000313" key="2">
    <source>
        <dbReference type="Proteomes" id="UP001432059"/>
    </source>
</evidence>